<keyword evidence="2 3" id="KW-0694">RNA-binding</keyword>
<dbReference type="NCBIfam" id="NF003843">
    <property type="entry name" value="PRK05422.1"/>
    <property type="match status" value="1"/>
</dbReference>
<dbReference type="Gene3D" id="2.40.280.10">
    <property type="match status" value="1"/>
</dbReference>
<gene>
    <name evidence="3 5" type="primary">smpB</name>
    <name evidence="5" type="ORF">GWO12_09680</name>
</gene>
<protein>
    <recommendedName>
        <fullName evidence="3">SsrA-binding protein</fullName>
    </recommendedName>
    <alternativeName>
        <fullName evidence="3">Small protein B</fullName>
    </alternativeName>
</protein>
<evidence type="ECO:0000256" key="1">
    <source>
        <dbReference type="ARBA" id="ARBA00022490"/>
    </source>
</evidence>
<dbReference type="PROSITE" id="PS01317">
    <property type="entry name" value="SSRP"/>
    <property type="match status" value="1"/>
</dbReference>
<dbReference type="CDD" id="cd09294">
    <property type="entry name" value="SmpB"/>
    <property type="match status" value="1"/>
</dbReference>
<dbReference type="GO" id="GO:0070929">
    <property type="term" value="P:trans-translation"/>
    <property type="evidence" value="ECO:0007669"/>
    <property type="project" value="UniProtKB-UniRule"/>
</dbReference>
<dbReference type="EMBL" id="JAACAK010000075">
    <property type="protein sequence ID" value="NIR75360.1"/>
    <property type="molecule type" value="Genomic_DNA"/>
</dbReference>
<dbReference type="GO" id="GO:0003723">
    <property type="term" value="F:RNA binding"/>
    <property type="evidence" value="ECO:0007669"/>
    <property type="project" value="UniProtKB-UniRule"/>
</dbReference>
<comment type="caution">
    <text evidence="5">The sequence shown here is derived from an EMBL/GenBank/DDBJ whole genome shotgun (WGS) entry which is preliminary data.</text>
</comment>
<evidence type="ECO:0000256" key="3">
    <source>
        <dbReference type="HAMAP-Rule" id="MF_00023"/>
    </source>
</evidence>
<dbReference type="InterPro" id="IPR020081">
    <property type="entry name" value="SsrA-bd_prot_CS"/>
</dbReference>
<keyword evidence="1 3" id="KW-0963">Cytoplasm</keyword>
<comment type="subcellular location">
    <subcellularLocation>
        <location evidence="3">Cytoplasm</location>
    </subcellularLocation>
    <text evidence="3">The tmRNA-SmpB complex associates with stalled 70S ribosomes.</text>
</comment>
<reference evidence="5 6" key="1">
    <citation type="submission" date="2020-01" db="EMBL/GenBank/DDBJ databases">
        <title>Genomes assembled from Gulf of Kutch pelagic sediment metagenomes.</title>
        <authorList>
            <person name="Chandrashekar M."/>
            <person name="Mahajan M.S."/>
            <person name="Dave K.J."/>
            <person name="Vatsa P."/>
            <person name="Nathani N.M."/>
        </authorList>
    </citation>
    <scope>NUCLEOTIDE SEQUENCE [LARGE SCALE GENOMIC DNA]</scope>
    <source>
        <strain evidence="5">KS3-K002</strain>
    </source>
</reference>
<sequence>MSKDGTKLVARNRKARHEYHILETLEAGMVLRGSEVKALREGNASLSDSYARLEHGEIWLHNLHIGTYGPAGPEAHEHKRRRKLLLHRGEIRRLIGQVEQAGQTLIPLEIYFRNGVAKVKLALARGKRHRDKREDIKRREAEREVRRARKVR</sequence>
<dbReference type="Proteomes" id="UP000702544">
    <property type="component" value="Unassembled WGS sequence"/>
</dbReference>
<dbReference type="PANTHER" id="PTHR30308:SF2">
    <property type="entry name" value="SSRA-BINDING PROTEIN"/>
    <property type="match status" value="1"/>
</dbReference>
<dbReference type="PANTHER" id="PTHR30308">
    <property type="entry name" value="TMRNA-BINDING COMPONENT OF TRANS-TRANSLATION TAGGING COMPLEX"/>
    <property type="match status" value="1"/>
</dbReference>
<evidence type="ECO:0000313" key="5">
    <source>
        <dbReference type="EMBL" id="NIR75360.1"/>
    </source>
</evidence>
<evidence type="ECO:0000256" key="2">
    <source>
        <dbReference type="ARBA" id="ARBA00022884"/>
    </source>
</evidence>
<dbReference type="SUPFAM" id="SSF74982">
    <property type="entry name" value="Small protein B (SmpB)"/>
    <property type="match status" value="1"/>
</dbReference>
<dbReference type="AlphaFoldDB" id="A0AAE5CC85"/>
<proteinExistence type="inferred from homology"/>
<evidence type="ECO:0000313" key="6">
    <source>
        <dbReference type="Proteomes" id="UP000702544"/>
    </source>
</evidence>
<feature type="region of interest" description="Disordered" evidence="4">
    <location>
        <begin position="128"/>
        <end position="152"/>
    </location>
</feature>
<dbReference type="GO" id="GO:0005829">
    <property type="term" value="C:cytosol"/>
    <property type="evidence" value="ECO:0007669"/>
    <property type="project" value="TreeGrafter"/>
</dbReference>
<dbReference type="NCBIfam" id="TIGR00086">
    <property type="entry name" value="smpB"/>
    <property type="match status" value="1"/>
</dbReference>
<organism evidence="5 6">
    <name type="scientific">Candidatus Kutchimonas denitrificans</name>
    <dbReference type="NCBI Taxonomy" id="3056748"/>
    <lineage>
        <taxon>Bacteria</taxon>
        <taxon>Pseudomonadati</taxon>
        <taxon>Gemmatimonadota</taxon>
        <taxon>Gemmatimonadia</taxon>
        <taxon>Candidatus Palauibacterales</taxon>
        <taxon>Candidatus Palauibacteraceae</taxon>
        <taxon>Candidatus Kutchimonas</taxon>
    </lineage>
</organism>
<dbReference type="InterPro" id="IPR000037">
    <property type="entry name" value="SsrA-bd_prot"/>
</dbReference>
<dbReference type="Pfam" id="PF01668">
    <property type="entry name" value="SmpB"/>
    <property type="match status" value="1"/>
</dbReference>
<feature type="compositionally biased region" description="Basic and acidic residues" evidence="4">
    <location>
        <begin position="132"/>
        <end position="145"/>
    </location>
</feature>
<comment type="function">
    <text evidence="3">Required for rescue of stalled ribosomes mediated by trans-translation. Binds to transfer-messenger RNA (tmRNA), required for stable association of tmRNA with ribosomes. tmRNA and SmpB together mimic tRNA shape, replacing the anticodon stem-loop with SmpB. tmRNA is encoded by the ssrA gene; the 2 termini fold to resemble tRNA(Ala) and it encodes a 'tag peptide', a short internal open reading frame. During trans-translation Ala-aminoacylated tmRNA acts like a tRNA, entering the A-site of stalled ribosomes, displacing the stalled mRNA. The ribosome then switches to translate the ORF on the tmRNA; the nascent peptide is terminated with the 'tag peptide' encoded by the tmRNA and targeted for degradation. The ribosome is freed to recommence translation, which seems to be the essential function of trans-translation.</text>
</comment>
<dbReference type="InterPro" id="IPR023620">
    <property type="entry name" value="SmpB"/>
</dbReference>
<dbReference type="GO" id="GO:0070930">
    <property type="term" value="P:trans-translation-dependent protein tagging"/>
    <property type="evidence" value="ECO:0007669"/>
    <property type="project" value="TreeGrafter"/>
</dbReference>
<comment type="similarity">
    <text evidence="3">Belongs to the SmpB family.</text>
</comment>
<accession>A0AAE5CC85</accession>
<dbReference type="HAMAP" id="MF_00023">
    <property type="entry name" value="SmpB"/>
    <property type="match status" value="1"/>
</dbReference>
<name>A0AAE5CC85_9BACT</name>
<evidence type="ECO:0000256" key="4">
    <source>
        <dbReference type="SAM" id="MobiDB-lite"/>
    </source>
</evidence>